<keyword evidence="4" id="KW-1185">Reference proteome</keyword>
<evidence type="ECO:0000313" key="3">
    <source>
        <dbReference type="EMBL" id="SHJ98706.1"/>
    </source>
</evidence>
<dbReference type="AlphaFoldDB" id="A0A1M6NSP6"/>
<organism evidence="3 4">
    <name type="scientific">Geosporobacter subterraneus DSM 17957</name>
    <dbReference type="NCBI Taxonomy" id="1121919"/>
    <lineage>
        <taxon>Bacteria</taxon>
        <taxon>Bacillati</taxon>
        <taxon>Bacillota</taxon>
        <taxon>Clostridia</taxon>
        <taxon>Peptostreptococcales</taxon>
        <taxon>Thermotaleaceae</taxon>
        <taxon>Geosporobacter</taxon>
    </lineage>
</organism>
<name>A0A1M6NSP6_9FIRM</name>
<evidence type="ECO:0000313" key="4">
    <source>
        <dbReference type="Proteomes" id="UP000184536"/>
    </source>
</evidence>
<proteinExistence type="predicted"/>
<dbReference type="Proteomes" id="UP000184536">
    <property type="component" value="Unassembled WGS sequence"/>
</dbReference>
<feature type="domain" description="SLH" evidence="2">
    <location>
        <begin position="230"/>
        <end position="293"/>
    </location>
</feature>
<dbReference type="OrthoDB" id="1703838at2"/>
<dbReference type="RefSeq" id="WP_110942376.1">
    <property type="nucleotide sequence ID" value="NZ_FQZV01000059.1"/>
</dbReference>
<dbReference type="EMBL" id="FQZV01000059">
    <property type="protein sequence ID" value="SHJ98706.1"/>
    <property type="molecule type" value="Genomic_DNA"/>
</dbReference>
<dbReference type="STRING" id="1121919.SAMN02745975_03383"/>
<keyword evidence="1" id="KW-0677">Repeat</keyword>
<feature type="domain" description="SLH" evidence="2">
    <location>
        <begin position="46"/>
        <end position="109"/>
    </location>
</feature>
<sequence length="932" mass="105563">MGNHRNRLSIWLAALLIIQIFPFSVFALEDGSYPVYEGSANQSALYNTIQFTDLQGHWARQAAQETAALSIMRGLNNRQFGPNRTLTYAEALTVLVKAMGAEAEAQQAGEAQLQPKVRDIVLMSAADNWAKGYIQVASQKGILTTQESNEILNLTQAQQDRIEAQIEQQLKTYENRELTPAELSTLQGQVRDQLTTRATWNRPVSRQQVAMWIGRAIGLEPAYGKDMVNVYRFNDWRQMDTEKIPMIEAVLQRGLMSGTSAGAFSPKGQLTRGQMAQLVANIHDDLLEVRGLKKISGEITDIENIQEAGKNKRIYTLHNEDNSKSYILVEPNQKDFITQKNGTLGLSAQLRAGDWMRYYINEKNEAVYGAVDAGRERKVEGFVDAVDENKLQLTLMDFSDKRHMLTLQPATQIRINGRDGALKDLLYGMEVVATLRGDKVTDIEGILEEDPYRHGYIPPGSRVKVGDILFINSDTVEIKVGDKREKYRITPDTKLLRSDTRANLFELKEGDRVLLSFDDIYSTDIASIQVEDQERHIDKIYRGKIESVNERGKEILINSVTVYQDGKWVKHADAKVKLKAENDKLFEGTMKTTLKSLGAAKGSEIYAAVEKSYGVERIAKLVMKQGSTVLYESRISDIQFGTNKMTVDNNSFTFHSGTIVVKDNRLVDILNLDASQSIYMAADLNRGSRSAAFISIEGTGILDDRIDGTRIMVYQGKVEDIDDYGITIGRLGYQLDYLKLQDNRWTEVSRSKKFTLTEDSYIFDSDLKKEIDSSYFIDTRYIDYEDIKDEELRQRIKDRFYIGKSAYFVVKETNSGGETYAEVLALNLTPKVVFDRGRVNTEHSAIAIIDKVDLDSTTMTLGNLKYWNALNQRWETAAGKETVIMDKAVILINDRPMDRDEFYRLKPKAKVYMIKNKKDSVNDEAFVVIVEQ</sequence>
<evidence type="ECO:0000259" key="2">
    <source>
        <dbReference type="PROSITE" id="PS51272"/>
    </source>
</evidence>
<dbReference type="Pfam" id="PF00395">
    <property type="entry name" value="SLH"/>
    <property type="match status" value="2"/>
</dbReference>
<gene>
    <name evidence="3" type="ORF">SAMN02745975_03383</name>
</gene>
<dbReference type="InterPro" id="IPR001119">
    <property type="entry name" value="SLH_dom"/>
</dbReference>
<reference evidence="4" key="1">
    <citation type="submission" date="2016-11" db="EMBL/GenBank/DDBJ databases">
        <authorList>
            <person name="Varghese N."/>
            <person name="Submissions S."/>
        </authorList>
    </citation>
    <scope>NUCLEOTIDE SEQUENCE [LARGE SCALE GENOMIC DNA]</scope>
    <source>
        <strain evidence="4">DSM 17957</strain>
    </source>
</reference>
<accession>A0A1M6NSP6</accession>
<evidence type="ECO:0000256" key="1">
    <source>
        <dbReference type="ARBA" id="ARBA00022737"/>
    </source>
</evidence>
<dbReference type="PROSITE" id="PS51272">
    <property type="entry name" value="SLH"/>
    <property type="match status" value="2"/>
</dbReference>
<protein>
    <submittedName>
        <fullName evidence="3">S-layer homology domain-containing protein</fullName>
    </submittedName>
</protein>